<dbReference type="Gene3D" id="3.30.565.10">
    <property type="entry name" value="Histidine kinase-like ATPase, C-terminal domain"/>
    <property type="match status" value="1"/>
</dbReference>
<evidence type="ECO:0000313" key="9">
    <source>
        <dbReference type="Proteomes" id="UP001190700"/>
    </source>
</evidence>
<dbReference type="EC" id="2.7.13.3" evidence="2"/>
<evidence type="ECO:0000256" key="1">
    <source>
        <dbReference type="ARBA" id="ARBA00000085"/>
    </source>
</evidence>
<accession>A0AAE0GXW0</accession>
<sequence length="317" mass="34898">MEYTDSLQTALANLTATYEPLFAEQENIEYIQDHSRLDSNPALIPVDAIRRNIENLLSNALKFTDSGSICVRSFTLNGCLTCEVEDTGKGVPEDLTESIFEGSQLQKSSGGIGMGLPSVKTLSKSVECRNRQDGLPGSVFSFTIEFRGVQSDESYHEISEGEQSTAGGDISNQQSAIDYFSKSYKEEHGEPKLQAIPYKILLCEDDKLQMRMLEARVKKFSPQAIILKAENGAQGLEHLRGHTVAKEPIALILTDFNMPIMDGETMCLKAVKKGYIDMAKCVIFTANPEAMSTSFKGRVIDKSDSATLRTLILSSQI</sequence>
<name>A0AAE0GXW0_9CHLO</name>
<keyword evidence="5" id="KW-0597">Phosphoprotein</keyword>
<dbReference type="Gene3D" id="3.40.50.2300">
    <property type="match status" value="1"/>
</dbReference>
<dbReference type="InterPro" id="IPR036890">
    <property type="entry name" value="HATPase_C_sf"/>
</dbReference>
<dbReference type="PANTHER" id="PTHR43047">
    <property type="entry name" value="TWO-COMPONENT HISTIDINE PROTEIN KINASE"/>
    <property type="match status" value="1"/>
</dbReference>
<evidence type="ECO:0000256" key="2">
    <source>
        <dbReference type="ARBA" id="ARBA00012438"/>
    </source>
</evidence>
<evidence type="ECO:0000259" key="7">
    <source>
        <dbReference type="PROSITE" id="PS50110"/>
    </source>
</evidence>
<comment type="catalytic activity">
    <reaction evidence="1">
        <text>ATP + protein L-histidine = ADP + protein N-phospho-L-histidine.</text>
        <dbReference type="EC" id="2.7.13.3"/>
    </reaction>
</comment>
<evidence type="ECO:0000256" key="3">
    <source>
        <dbReference type="ARBA" id="ARBA00022679"/>
    </source>
</evidence>
<feature type="domain" description="Histidine kinase" evidence="6">
    <location>
        <begin position="49"/>
        <end position="150"/>
    </location>
</feature>
<dbReference type="PANTHER" id="PTHR43047:SF72">
    <property type="entry name" value="OSMOSENSING HISTIDINE PROTEIN KINASE SLN1"/>
    <property type="match status" value="1"/>
</dbReference>
<evidence type="ECO:0000256" key="4">
    <source>
        <dbReference type="ARBA" id="ARBA00022777"/>
    </source>
</evidence>
<dbReference type="GO" id="GO:0005886">
    <property type="term" value="C:plasma membrane"/>
    <property type="evidence" value="ECO:0007669"/>
    <property type="project" value="TreeGrafter"/>
</dbReference>
<proteinExistence type="predicted"/>
<dbReference type="GO" id="GO:0009927">
    <property type="term" value="F:histidine phosphotransfer kinase activity"/>
    <property type="evidence" value="ECO:0007669"/>
    <property type="project" value="TreeGrafter"/>
</dbReference>
<evidence type="ECO:0000256" key="5">
    <source>
        <dbReference type="PROSITE-ProRule" id="PRU00169"/>
    </source>
</evidence>
<keyword evidence="4" id="KW-0418">Kinase</keyword>
<organism evidence="8 9">
    <name type="scientific">Cymbomonas tetramitiformis</name>
    <dbReference type="NCBI Taxonomy" id="36881"/>
    <lineage>
        <taxon>Eukaryota</taxon>
        <taxon>Viridiplantae</taxon>
        <taxon>Chlorophyta</taxon>
        <taxon>Pyramimonadophyceae</taxon>
        <taxon>Pyramimonadales</taxon>
        <taxon>Pyramimonadaceae</taxon>
        <taxon>Cymbomonas</taxon>
    </lineage>
</organism>
<keyword evidence="9" id="KW-1185">Reference proteome</keyword>
<evidence type="ECO:0000313" key="8">
    <source>
        <dbReference type="EMBL" id="KAK3286390.1"/>
    </source>
</evidence>
<dbReference type="PROSITE" id="PS50110">
    <property type="entry name" value="RESPONSE_REGULATORY"/>
    <property type="match status" value="1"/>
</dbReference>
<feature type="modified residue" description="4-aspartylphosphate" evidence="5">
    <location>
        <position position="255"/>
    </location>
</feature>
<gene>
    <name evidence="8" type="ORF">CYMTET_6051</name>
</gene>
<feature type="domain" description="Response regulatory" evidence="7">
    <location>
        <begin position="199"/>
        <end position="317"/>
    </location>
</feature>
<protein>
    <recommendedName>
        <fullName evidence="2">histidine kinase</fullName>
        <ecNumber evidence="2">2.7.13.3</ecNumber>
    </recommendedName>
</protein>
<dbReference type="AlphaFoldDB" id="A0AAE0GXW0"/>
<dbReference type="InterPro" id="IPR003594">
    <property type="entry name" value="HATPase_dom"/>
</dbReference>
<dbReference type="InterPro" id="IPR011006">
    <property type="entry name" value="CheY-like_superfamily"/>
</dbReference>
<dbReference type="PROSITE" id="PS50109">
    <property type="entry name" value="HIS_KIN"/>
    <property type="match status" value="1"/>
</dbReference>
<dbReference type="SMART" id="SM00387">
    <property type="entry name" value="HATPase_c"/>
    <property type="match status" value="1"/>
</dbReference>
<dbReference type="CDD" id="cd00075">
    <property type="entry name" value="HATPase"/>
    <property type="match status" value="1"/>
</dbReference>
<dbReference type="Pfam" id="PF02518">
    <property type="entry name" value="HATPase_c"/>
    <property type="match status" value="1"/>
</dbReference>
<dbReference type="SUPFAM" id="SSF55874">
    <property type="entry name" value="ATPase domain of HSP90 chaperone/DNA topoisomerase II/histidine kinase"/>
    <property type="match status" value="1"/>
</dbReference>
<evidence type="ECO:0000259" key="6">
    <source>
        <dbReference type="PROSITE" id="PS50109"/>
    </source>
</evidence>
<keyword evidence="3" id="KW-0808">Transferase</keyword>
<dbReference type="Proteomes" id="UP001190700">
    <property type="component" value="Unassembled WGS sequence"/>
</dbReference>
<dbReference type="GO" id="GO:0000155">
    <property type="term" value="F:phosphorelay sensor kinase activity"/>
    <property type="evidence" value="ECO:0007669"/>
    <property type="project" value="TreeGrafter"/>
</dbReference>
<dbReference type="InterPro" id="IPR001789">
    <property type="entry name" value="Sig_transdc_resp-reg_receiver"/>
</dbReference>
<comment type="caution">
    <text evidence="8">The sequence shown here is derived from an EMBL/GenBank/DDBJ whole genome shotgun (WGS) entry which is preliminary data.</text>
</comment>
<dbReference type="SMART" id="SM00448">
    <property type="entry name" value="REC"/>
    <property type="match status" value="1"/>
</dbReference>
<dbReference type="EMBL" id="LGRX02001291">
    <property type="protein sequence ID" value="KAK3286390.1"/>
    <property type="molecule type" value="Genomic_DNA"/>
</dbReference>
<dbReference type="InterPro" id="IPR005467">
    <property type="entry name" value="His_kinase_dom"/>
</dbReference>
<dbReference type="SUPFAM" id="SSF52172">
    <property type="entry name" value="CheY-like"/>
    <property type="match status" value="1"/>
</dbReference>
<reference evidence="8 9" key="1">
    <citation type="journal article" date="2015" name="Genome Biol. Evol.">
        <title>Comparative Genomics of a Bacterivorous Green Alga Reveals Evolutionary Causalities and Consequences of Phago-Mixotrophic Mode of Nutrition.</title>
        <authorList>
            <person name="Burns J.A."/>
            <person name="Paasch A."/>
            <person name="Narechania A."/>
            <person name="Kim E."/>
        </authorList>
    </citation>
    <scope>NUCLEOTIDE SEQUENCE [LARGE SCALE GENOMIC DNA]</scope>
    <source>
        <strain evidence="8 9">PLY_AMNH</strain>
    </source>
</reference>